<evidence type="ECO:0000313" key="18">
    <source>
        <dbReference type="Proteomes" id="UP000887458"/>
    </source>
</evidence>
<dbReference type="InterPro" id="IPR047575">
    <property type="entry name" value="Sm"/>
</dbReference>
<evidence type="ECO:0000256" key="7">
    <source>
        <dbReference type="ARBA" id="ARBA00022723"/>
    </source>
</evidence>
<evidence type="ECO:0000256" key="2">
    <source>
        <dbReference type="ARBA" id="ARBA00004324"/>
    </source>
</evidence>
<evidence type="ECO:0000256" key="14">
    <source>
        <dbReference type="ARBA" id="ARBA00030672"/>
    </source>
</evidence>
<evidence type="ECO:0000256" key="8">
    <source>
        <dbReference type="ARBA" id="ARBA00022771"/>
    </source>
</evidence>
<keyword evidence="6" id="KW-0132">Cell division</keyword>
<comment type="caution">
    <text evidence="17">The sequence shown here is derived from an EMBL/GenBank/DDBJ whole genome shotgun (WGS) entry which is preliminary data.</text>
</comment>
<reference evidence="17 18" key="1">
    <citation type="journal article" date="2018" name="J. Allergy Clin. Immunol.">
        <title>High-quality assembly of Dermatophagoides pteronyssinus genome and transcriptome reveals a wide range of novel allergens.</title>
        <authorList>
            <person name="Liu X.Y."/>
            <person name="Yang K.Y."/>
            <person name="Wang M.Q."/>
            <person name="Kwok J.S."/>
            <person name="Zeng X."/>
            <person name="Yang Z."/>
            <person name="Xiao X.J."/>
            <person name="Lau C.P."/>
            <person name="Li Y."/>
            <person name="Huang Z.M."/>
            <person name="Ba J.G."/>
            <person name="Yim A.K."/>
            <person name="Ouyang C.Y."/>
            <person name="Ngai S.M."/>
            <person name="Chan T.F."/>
            <person name="Leung E.L."/>
            <person name="Liu L."/>
            <person name="Liu Z.G."/>
            <person name="Tsui S.K."/>
        </authorList>
    </citation>
    <scope>NUCLEOTIDE SEQUENCE [LARGE SCALE GENOMIC DNA]</scope>
    <source>
        <strain evidence="17">Derp</strain>
    </source>
</reference>
<sequence>MATSSKKLSQQELRQLMREKVQSKKDIRIDSPLARYDDRGQLWCRICNQIINNEFLWSTHLIGKSHKKKVEELKQKSKSTSTKESPSLTSGPLKRSLPVENIDTITSNKIKKSSENKDDTENNKSVTASSVILDSSLPKDFFDNETKPVEAETNESSQLPKGFFDDPQVEQKVRKIPRDQTLENQFELFRKEIAEESIVSQNLMEEEFEDLEKEKTLTEIDEQIEKWVKVDEIQKKIEKIHENHESLEMKDNSDNSNNHDDDDDDDDDQIDFNDINFWRNKVVFLGKDVVVELKNDLAIAGTLHAVDQYLNFKLTDITVLDSQKYPYMISVKNCFIRGSVVRYVQLPSDDVDVTLLQDATRKEASAK</sequence>
<dbReference type="InterPro" id="IPR036236">
    <property type="entry name" value="Znf_C2H2_sf"/>
</dbReference>
<comment type="subcellular location">
    <subcellularLocation>
        <location evidence="1">Chromosome</location>
    </subcellularLocation>
    <subcellularLocation>
        <location evidence="2">Nucleus speckle</location>
    </subcellularLocation>
</comment>
<dbReference type="InterPro" id="IPR059039">
    <property type="entry name" value="ZNF380_CC"/>
</dbReference>
<dbReference type="SMART" id="SM00451">
    <property type="entry name" value="ZnF_U1"/>
    <property type="match status" value="1"/>
</dbReference>
<evidence type="ECO:0000256" key="9">
    <source>
        <dbReference type="ARBA" id="ARBA00022776"/>
    </source>
</evidence>
<feature type="compositionally biased region" description="Basic and acidic residues" evidence="15">
    <location>
        <begin position="242"/>
        <end position="259"/>
    </location>
</feature>
<feature type="region of interest" description="Disordered" evidence="15">
    <location>
        <begin position="72"/>
        <end position="129"/>
    </location>
</feature>
<evidence type="ECO:0000259" key="16">
    <source>
        <dbReference type="PROSITE" id="PS52002"/>
    </source>
</evidence>
<dbReference type="PANTHER" id="PTHR13278:SF0">
    <property type="entry name" value="ZINC FINGER PROTEIN 830"/>
    <property type="match status" value="1"/>
</dbReference>
<evidence type="ECO:0000256" key="10">
    <source>
        <dbReference type="ARBA" id="ARBA00022833"/>
    </source>
</evidence>
<protein>
    <recommendedName>
        <fullName evidence="3">Zinc finger protein 830</fullName>
    </recommendedName>
    <alternativeName>
        <fullName evidence="14">Coiled-coil domain-containing protein 16</fullName>
    </alternativeName>
</protein>
<feature type="compositionally biased region" description="Basic and acidic residues" evidence="15">
    <location>
        <begin position="112"/>
        <end position="122"/>
    </location>
</feature>
<keyword evidence="11" id="KW-0175">Coiled coil</keyword>
<dbReference type="Pfam" id="PF12874">
    <property type="entry name" value="zf-met"/>
    <property type="match status" value="1"/>
</dbReference>
<dbReference type="InterPro" id="IPR003604">
    <property type="entry name" value="Matrin/U1-like-C_Znf_C2H2"/>
</dbReference>
<keyword evidence="8" id="KW-0863">Zinc-finger</keyword>
<dbReference type="Pfam" id="PF23406">
    <property type="entry name" value="ZNF380_CC"/>
    <property type="match status" value="1"/>
</dbReference>
<dbReference type="Proteomes" id="UP000887458">
    <property type="component" value="Unassembled WGS sequence"/>
</dbReference>
<dbReference type="PANTHER" id="PTHR13278">
    <property type="entry name" value="ZINC FINGER PROTEIN 830"/>
    <property type="match status" value="1"/>
</dbReference>
<dbReference type="Pfam" id="PF01423">
    <property type="entry name" value="LSM"/>
    <property type="match status" value="1"/>
</dbReference>
<reference evidence="17 18" key="2">
    <citation type="journal article" date="2022" name="Mol. Biol. Evol.">
        <title>Comparative Genomics Reveals Insights into the Divergent Evolution of Astigmatic Mites and Household Pest Adaptations.</title>
        <authorList>
            <person name="Xiong Q."/>
            <person name="Wan A.T."/>
            <person name="Liu X."/>
            <person name="Fung C.S."/>
            <person name="Xiao X."/>
            <person name="Malainual N."/>
            <person name="Hou J."/>
            <person name="Wang L."/>
            <person name="Wang M."/>
            <person name="Yang K.Y."/>
            <person name="Cui Y."/>
            <person name="Leung E.L."/>
            <person name="Nong W."/>
            <person name="Shin S.K."/>
            <person name="Au S.W."/>
            <person name="Jeong K.Y."/>
            <person name="Chew F.T."/>
            <person name="Hui J.H."/>
            <person name="Leung T.F."/>
            <person name="Tungtrongchitr A."/>
            <person name="Zhong N."/>
            <person name="Liu Z."/>
            <person name="Tsui S.K."/>
        </authorList>
    </citation>
    <scope>NUCLEOTIDE SEQUENCE [LARGE SCALE GENOMIC DNA]</scope>
    <source>
        <strain evidence="17">Derp</strain>
    </source>
</reference>
<evidence type="ECO:0000313" key="17">
    <source>
        <dbReference type="EMBL" id="KAH9420755.1"/>
    </source>
</evidence>
<keyword evidence="10" id="KW-0862">Zinc</keyword>
<gene>
    <name evidence="17" type="primary">LSM2</name>
    <name evidence="17" type="ORF">DERP_001186</name>
</gene>
<name>A0ABQ8JDQ9_DERPT</name>
<dbReference type="SUPFAM" id="SSF57667">
    <property type="entry name" value="beta-beta-alpha zinc fingers"/>
    <property type="match status" value="1"/>
</dbReference>
<accession>A0ABQ8JDQ9</accession>
<dbReference type="InterPro" id="IPR040050">
    <property type="entry name" value="ZNF830-like"/>
</dbReference>
<dbReference type="PROSITE" id="PS52002">
    <property type="entry name" value="SM"/>
    <property type="match status" value="1"/>
</dbReference>
<keyword evidence="4" id="KW-0158">Chromosome</keyword>
<evidence type="ECO:0000256" key="6">
    <source>
        <dbReference type="ARBA" id="ARBA00022618"/>
    </source>
</evidence>
<evidence type="ECO:0000256" key="3">
    <source>
        <dbReference type="ARBA" id="ARBA00017358"/>
    </source>
</evidence>
<dbReference type="InterPro" id="IPR013087">
    <property type="entry name" value="Znf_C2H2_type"/>
</dbReference>
<keyword evidence="5" id="KW-0217">Developmental protein</keyword>
<keyword evidence="12" id="KW-0539">Nucleus</keyword>
<feature type="compositionally biased region" description="Low complexity" evidence="15">
    <location>
        <begin position="78"/>
        <end position="90"/>
    </location>
</feature>
<evidence type="ECO:0000256" key="15">
    <source>
        <dbReference type="SAM" id="MobiDB-lite"/>
    </source>
</evidence>
<dbReference type="Gene3D" id="2.30.30.100">
    <property type="match status" value="1"/>
</dbReference>
<dbReference type="SUPFAM" id="SSF50182">
    <property type="entry name" value="Sm-like ribonucleoproteins"/>
    <property type="match status" value="1"/>
</dbReference>
<dbReference type="InterPro" id="IPR016654">
    <property type="entry name" value="U6_snRNA_Lsm2"/>
</dbReference>
<evidence type="ECO:0000256" key="1">
    <source>
        <dbReference type="ARBA" id="ARBA00004286"/>
    </source>
</evidence>
<dbReference type="InterPro" id="IPR010920">
    <property type="entry name" value="LSM_dom_sf"/>
</dbReference>
<feature type="region of interest" description="Disordered" evidence="15">
    <location>
        <begin position="242"/>
        <end position="267"/>
    </location>
</feature>
<dbReference type="InterPro" id="IPR001163">
    <property type="entry name" value="Sm_dom_euk/arc"/>
</dbReference>
<keyword evidence="18" id="KW-1185">Reference proteome</keyword>
<evidence type="ECO:0000256" key="4">
    <source>
        <dbReference type="ARBA" id="ARBA00022454"/>
    </source>
</evidence>
<proteinExistence type="predicted"/>
<keyword evidence="7" id="KW-0479">Metal-binding</keyword>
<evidence type="ECO:0000256" key="12">
    <source>
        <dbReference type="ARBA" id="ARBA00023242"/>
    </source>
</evidence>
<keyword evidence="13" id="KW-0131">Cell cycle</keyword>
<evidence type="ECO:0000256" key="11">
    <source>
        <dbReference type="ARBA" id="ARBA00023054"/>
    </source>
</evidence>
<dbReference type="SMART" id="SM00651">
    <property type="entry name" value="Sm"/>
    <property type="match status" value="1"/>
</dbReference>
<dbReference type="EMBL" id="NJHN03000047">
    <property type="protein sequence ID" value="KAH9420755.1"/>
    <property type="molecule type" value="Genomic_DNA"/>
</dbReference>
<evidence type="ECO:0000256" key="5">
    <source>
        <dbReference type="ARBA" id="ARBA00022473"/>
    </source>
</evidence>
<dbReference type="CDD" id="cd01725">
    <property type="entry name" value="LSm2"/>
    <property type="match status" value="1"/>
</dbReference>
<keyword evidence="9" id="KW-0498">Mitosis</keyword>
<feature type="domain" description="Sm" evidence="16">
    <location>
        <begin position="276"/>
        <end position="350"/>
    </location>
</feature>
<evidence type="ECO:0000256" key="13">
    <source>
        <dbReference type="ARBA" id="ARBA00023306"/>
    </source>
</evidence>
<organism evidence="17 18">
    <name type="scientific">Dermatophagoides pteronyssinus</name>
    <name type="common">European house dust mite</name>
    <dbReference type="NCBI Taxonomy" id="6956"/>
    <lineage>
        <taxon>Eukaryota</taxon>
        <taxon>Metazoa</taxon>
        <taxon>Ecdysozoa</taxon>
        <taxon>Arthropoda</taxon>
        <taxon>Chelicerata</taxon>
        <taxon>Arachnida</taxon>
        <taxon>Acari</taxon>
        <taxon>Acariformes</taxon>
        <taxon>Sarcoptiformes</taxon>
        <taxon>Astigmata</taxon>
        <taxon>Psoroptidia</taxon>
        <taxon>Analgoidea</taxon>
        <taxon>Pyroglyphidae</taxon>
        <taxon>Dermatophagoidinae</taxon>
        <taxon>Dermatophagoides</taxon>
    </lineage>
</organism>
<dbReference type="Gene3D" id="3.30.160.60">
    <property type="entry name" value="Classic Zinc Finger"/>
    <property type="match status" value="1"/>
</dbReference>